<accession>A0A1Y4T3G5</accession>
<keyword evidence="4" id="KW-1185">Reference proteome</keyword>
<comment type="caution">
    <text evidence="3">The sequence shown here is derived from an EMBL/GenBank/DDBJ whole genome shotgun (WGS) entry which is preliminary data.</text>
</comment>
<dbReference type="Gene3D" id="3.10.129.10">
    <property type="entry name" value="Hotdog Thioesterase"/>
    <property type="match status" value="1"/>
</dbReference>
<evidence type="ECO:0000256" key="1">
    <source>
        <dbReference type="ARBA" id="ARBA00005953"/>
    </source>
</evidence>
<comment type="similarity">
    <text evidence="1">Belongs to the 4-hydroxybenzoyl-CoA thioesterase family.</text>
</comment>
<proteinExistence type="inferred from homology"/>
<dbReference type="InterPro" id="IPR029069">
    <property type="entry name" value="HotDog_dom_sf"/>
</dbReference>
<dbReference type="SUPFAM" id="SSF54637">
    <property type="entry name" value="Thioesterase/thiol ester dehydrase-isomerase"/>
    <property type="match status" value="1"/>
</dbReference>
<gene>
    <name evidence="3" type="ORF">B5E75_00630</name>
</gene>
<dbReference type="Proteomes" id="UP000195305">
    <property type="component" value="Unassembled WGS sequence"/>
</dbReference>
<dbReference type="RefSeq" id="WP_087356888.1">
    <property type="nucleotide sequence ID" value="NZ_NFLJ01000001.1"/>
</dbReference>
<dbReference type="NCBIfam" id="TIGR00051">
    <property type="entry name" value="YbgC/FadM family acyl-CoA thioesterase"/>
    <property type="match status" value="1"/>
</dbReference>
<dbReference type="InterPro" id="IPR050563">
    <property type="entry name" value="4-hydroxybenzoyl-CoA_TE"/>
</dbReference>
<dbReference type="CDD" id="cd00586">
    <property type="entry name" value="4HBT"/>
    <property type="match status" value="1"/>
</dbReference>
<evidence type="ECO:0000313" key="3">
    <source>
        <dbReference type="EMBL" id="OUQ36674.1"/>
    </source>
</evidence>
<dbReference type="GO" id="GO:0047617">
    <property type="term" value="F:fatty acyl-CoA hydrolase activity"/>
    <property type="evidence" value="ECO:0007669"/>
    <property type="project" value="TreeGrafter"/>
</dbReference>
<organism evidence="3 4">
    <name type="scientific">Massilimicrobiota timonensis</name>
    <dbReference type="NCBI Taxonomy" id="1776392"/>
    <lineage>
        <taxon>Bacteria</taxon>
        <taxon>Bacillati</taxon>
        <taxon>Bacillota</taxon>
        <taxon>Erysipelotrichia</taxon>
        <taxon>Erysipelotrichales</taxon>
        <taxon>Erysipelotrichaceae</taxon>
        <taxon>Massilimicrobiota</taxon>
    </lineage>
</organism>
<name>A0A1Y4T3G5_9FIRM</name>
<dbReference type="Pfam" id="PF13279">
    <property type="entry name" value="4HBT_2"/>
    <property type="match status" value="1"/>
</dbReference>
<dbReference type="AlphaFoldDB" id="A0A1Y4T3G5"/>
<dbReference type="PIRSF" id="PIRSF003230">
    <property type="entry name" value="YbgC"/>
    <property type="match status" value="1"/>
</dbReference>
<evidence type="ECO:0000313" key="4">
    <source>
        <dbReference type="Proteomes" id="UP000195305"/>
    </source>
</evidence>
<dbReference type="PANTHER" id="PTHR31793">
    <property type="entry name" value="4-HYDROXYBENZOYL-COA THIOESTERASE FAMILY MEMBER"/>
    <property type="match status" value="1"/>
</dbReference>
<reference evidence="3 4" key="1">
    <citation type="journal article" date="2018" name="BMC Genomics">
        <title>Whole genome sequencing and function prediction of 133 gut anaerobes isolated from chicken caecum in pure cultures.</title>
        <authorList>
            <person name="Medvecky M."/>
            <person name="Cejkova D."/>
            <person name="Polansky O."/>
            <person name="Karasova D."/>
            <person name="Kubasova T."/>
            <person name="Cizek A."/>
            <person name="Rychlik I."/>
        </authorList>
    </citation>
    <scope>NUCLEOTIDE SEQUENCE [LARGE SCALE GENOMIC DNA]</scope>
    <source>
        <strain evidence="3 4">An13</strain>
    </source>
</reference>
<dbReference type="InterPro" id="IPR006684">
    <property type="entry name" value="YbgC/YbaW"/>
</dbReference>
<dbReference type="OrthoDB" id="9800856at2"/>
<evidence type="ECO:0000256" key="2">
    <source>
        <dbReference type="ARBA" id="ARBA00022801"/>
    </source>
</evidence>
<dbReference type="PANTHER" id="PTHR31793:SF27">
    <property type="entry name" value="NOVEL THIOESTERASE SUPERFAMILY DOMAIN AND SAPOSIN A-TYPE DOMAIN CONTAINING PROTEIN (0610012H03RIK)"/>
    <property type="match status" value="1"/>
</dbReference>
<protein>
    <submittedName>
        <fullName evidence="3">Acyl-CoA thioester hydrolase</fullName>
    </submittedName>
</protein>
<keyword evidence="2 3" id="KW-0378">Hydrolase</keyword>
<dbReference type="EMBL" id="NFLJ01000001">
    <property type="protein sequence ID" value="OUQ36674.1"/>
    <property type="molecule type" value="Genomic_DNA"/>
</dbReference>
<sequence>MHTYTHQVQYYETDKMQITHHSNYIRFMEEARIDFLNHIGFGYDKMEELGISSPVIGIQCDYKKSTTFPDLITIETKVSAYRGTRLEIEYTMKVNDDIVAIGKSLHCFLNQNGRPIILKRSLPELDQILVQLLNEDTNNVE</sequence>